<organism evidence="2 3">
    <name type="scientific">Mycena venus</name>
    <dbReference type="NCBI Taxonomy" id="2733690"/>
    <lineage>
        <taxon>Eukaryota</taxon>
        <taxon>Fungi</taxon>
        <taxon>Dikarya</taxon>
        <taxon>Basidiomycota</taxon>
        <taxon>Agaricomycotina</taxon>
        <taxon>Agaricomycetes</taxon>
        <taxon>Agaricomycetidae</taxon>
        <taxon>Agaricales</taxon>
        <taxon>Marasmiineae</taxon>
        <taxon>Mycenaceae</taxon>
        <taxon>Mycena</taxon>
    </lineage>
</organism>
<dbReference type="GO" id="GO:0016491">
    <property type="term" value="F:oxidoreductase activity"/>
    <property type="evidence" value="ECO:0007669"/>
    <property type="project" value="InterPro"/>
</dbReference>
<evidence type="ECO:0000313" key="2">
    <source>
        <dbReference type="EMBL" id="KAF7366098.1"/>
    </source>
</evidence>
<gene>
    <name evidence="2" type="ORF">MVEN_00486200</name>
</gene>
<sequence length="189" mass="21000">MENRSQIMASSDPVQEFDSLRAQSKFVFAVFYRGHWCPFCIGWLRRLAALSPAIVAAGGTPVIVTAESEKFLKDTREASEYDRKAIVDTQNLLAKELNTRGLVSVAISEKNGYDHGMAQPALLVLKEDDTVLESWAIVPSTMNLGGAKDRPVLDEVWENVEAQLKGKSKVHETYTTTGFFKTVWGKIFG</sequence>
<proteinExistence type="predicted"/>
<dbReference type="Proteomes" id="UP000620124">
    <property type="component" value="Unassembled WGS sequence"/>
</dbReference>
<comment type="caution">
    <text evidence="2">The sequence shown here is derived from an EMBL/GenBank/DDBJ whole genome shotgun (WGS) entry which is preliminary data.</text>
</comment>
<reference evidence="2" key="1">
    <citation type="submission" date="2020-05" db="EMBL/GenBank/DDBJ databases">
        <title>Mycena genomes resolve the evolution of fungal bioluminescence.</title>
        <authorList>
            <person name="Tsai I.J."/>
        </authorList>
    </citation>
    <scope>NUCLEOTIDE SEQUENCE</scope>
    <source>
        <strain evidence="2">CCC161011</strain>
    </source>
</reference>
<evidence type="ECO:0000259" key="1">
    <source>
        <dbReference type="Pfam" id="PF00578"/>
    </source>
</evidence>
<dbReference type="AlphaFoldDB" id="A0A8H6YTL5"/>
<protein>
    <submittedName>
        <fullName evidence="2">AhpC-TSA domain-containing protein</fullName>
    </submittedName>
</protein>
<feature type="domain" description="Alkyl hydroperoxide reductase subunit C/ Thiol specific antioxidant" evidence="1">
    <location>
        <begin position="23"/>
        <end position="131"/>
    </location>
</feature>
<dbReference type="Pfam" id="PF00578">
    <property type="entry name" value="AhpC-TSA"/>
    <property type="match status" value="1"/>
</dbReference>
<dbReference type="InterPro" id="IPR036249">
    <property type="entry name" value="Thioredoxin-like_sf"/>
</dbReference>
<dbReference type="InterPro" id="IPR000866">
    <property type="entry name" value="AhpC/TSA"/>
</dbReference>
<name>A0A8H6YTL5_9AGAR</name>
<accession>A0A8H6YTL5</accession>
<dbReference type="EMBL" id="JACAZI010000003">
    <property type="protein sequence ID" value="KAF7366098.1"/>
    <property type="molecule type" value="Genomic_DNA"/>
</dbReference>
<keyword evidence="3" id="KW-1185">Reference proteome</keyword>
<dbReference type="SUPFAM" id="SSF52833">
    <property type="entry name" value="Thioredoxin-like"/>
    <property type="match status" value="1"/>
</dbReference>
<dbReference type="OrthoDB" id="407518at2759"/>
<dbReference type="Gene3D" id="3.40.30.10">
    <property type="entry name" value="Glutaredoxin"/>
    <property type="match status" value="1"/>
</dbReference>
<evidence type="ECO:0000313" key="3">
    <source>
        <dbReference type="Proteomes" id="UP000620124"/>
    </source>
</evidence>
<dbReference type="GO" id="GO:0016209">
    <property type="term" value="F:antioxidant activity"/>
    <property type="evidence" value="ECO:0007669"/>
    <property type="project" value="InterPro"/>
</dbReference>